<evidence type="ECO:0000259" key="2">
    <source>
        <dbReference type="SMART" id="SM00504"/>
    </source>
</evidence>
<accession>A0A7S4RGN3</accession>
<evidence type="ECO:0000256" key="1">
    <source>
        <dbReference type="SAM" id="Coils"/>
    </source>
</evidence>
<dbReference type="InterPro" id="IPR036770">
    <property type="entry name" value="Ankyrin_rpt-contain_sf"/>
</dbReference>
<sequence>MQMAQSLQHVQLIQELDRYRRIHRSLQSEVAMLNDLLEAVQKEFECPVTCSVPEDPVLAPDGYTYERAALEQCLSRRALSPVTRQPMAMEQAVAHPTCRRVMDRIAEAKKRWHSANLLRGSPRPHECEEISRQGIDQSTLRFFQEYGGLAAMMWSRDGNYWIAMAFLSQGHYHESLNALGPHGASLLHDVLSDEPHPFSSFSCLRGDSAFCGFHAEIALAIIARPDFEQVNATNEIGATALHLSARLGFTAGCHALLLRADFREEGARLKGRGRGDWVFEDGECFGMRPGDTALDIARRHGHSGIVRLLSRNL</sequence>
<keyword evidence="1" id="KW-0175">Coiled coil</keyword>
<dbReference type="GO" id="GO:0016567">
    <property type="term" value="P:protein ubiquitination"/>
    <property type="evidence" value="ECO:0007669"/>
    <property type="project" value="InterPro"/>
</dbReference>
<dbReference type="InterPro" id="IPR003613">
    <property type="entry name" value="Ubox_domain"/>
</dbReference>
<dbReference type="PANTHER" id="PTHR46573">
    <property type="entry name" value="WD REPEAT, SAM AND U-BOX DOMAIN-CONTAINING PROTEIN 1"/>
    <property type="match status" value="1"/>
</dbReference>
<dbReference type="PANTHER" id="PTHR46573:SF1">
    <property type="entry name" value="WD REPEAT, SAM AND U-BOX DOMAIN-CONTAINING PROTEIN 1"/>
    <property type="match status" value="1"/>
</dbReference>
<feature type="domain" description="U-box" evidence="2">
    <location>
        <begin position="43"/>
        <end position="105"/>
    </location>
</feature>
<reference evidence="3" key="1">
    <citation type="submission" date="2021-01" db="EMBL/GenBank/DDBJ databases">
        <authorList>
            <person name="Corre E."/>
            <person name="Pelletier E."/>
            <person name="Niang G."/>
            <person name="Scheremetjew M."/>
            <person name="Finn R."/>
            <person name="Kale V."/>
            <person name="Holt S."/>
            <person name="Cochrane G."/>
            <person name="Meng A."/>
            <person name="Brown T."/>
            <person name="Cohen L."/>
        </authorList>
    </citation>
    <scope>NUCLEOTIDE SEQUENCE</scope>
    <source>
        <strain evidence="3">CCMP3105</strain>
    </source>
</reference>
<dbReference type="InterPro" id="IPR052085">
    <property type="entry name" value="WD-SAM-U-box"/>
</dbReference>
<gene>
    <name evidence="3" type="ORF">AMON00008_LOCUS34035</name>
</gene>
<feature type="coiled-coil region" evidence="1">
    <location>
        <begin position="9"/>
        <end position="43"/>
    </location>
</feature>
<dbReference type="SUPFAM" id="SSF48403">
    <property type="entry name" value="Ankyrin repeat"/>
    <property type="match status" value="1"/>
</dbReference>
<proteinExistence type="predicted"/>
<dbReference type="EMBL" id="HBNR01048733">
    <property type="protein sequence ID" value="CAE4611456.1"/>
    <property type="molecule type" value="Transcribed_RNA"/>
</dbReference>
<name>A0A7S4RGN3_9DINO</name>
<organism evidence="3">
    <name type="scientific">Alexandrium monilatum</name>
    <dbReference type="NCBI Taxonomy" id="311494"/>
    <lineage>
        <taxon>Eukaryota</taxon>
        <taxon>Sar</taxon>
        <taxon>Alveolata</taxon>
        <taxon>Dinophyceae</taxon>
        <taxon>Gonyaulacales</taxon>
        <taxon>Pyrocystaceae</taxon>
        <taxon>Alexandrium</taxon>
    </lineage>
</organism>
<dbReference type="Pfam" id="PF04564">
    <property type="entry name" value="U-box"/>
    <property type="match status" value="1"/>
</dbReference>
<protein>
    <recommendedName>
        <fullName evidence="2">U-box domain-containing protein</fullName>
    </recommendedName>
</protein>
<dbReference type="InterPro" id="IPR013083">
    <property type="entry name" value="Znf_RING/FYVE/PHD"/>
</dbReference>
<dbReference type="SUPFAM" id="SSF57850">
    <property type="entry name" value="RING/U-box"/>
    <property type="match status" value="1"/>
</dbReference>
<dbReference type="Gene3D" id="3.30.40.10">
    <property type="entry name" value="Zinc/RING finger domain, C3HC4 (zinc finger)"/>
    <property type="match status" value="1"/>
</dbReference>
<dbReference type="GO" id="GO:0004842">
    <property type="term" value="F:ubiquitin-protein transferase activity"/>
    <property type="evidence" value="ECO:0007669"/>
    <property type="project" value="InterPro"/>
</dbReference>
<evidence type="ECO:0000313" key="3">
    <source>
        <dbReference type="EMBL" id="CAE4611456.1"/>
    </source>
</evidence>
<dbReference type="AlphaFoldDB" id="A0A7S4RGN3"/>
<dbReference type="SMART" id="SM00504">
    <property type="entry name" value="Ubox"/>
    <property type="match status" value="1"/>
</dbReference>
<dbReference type="CDD" id="cd16655">
    <property type="entry name" value="RING-Ubox_WDSUB1-like"/>
    <property type="match status" value="1"/>
</dbReference>
<dbReference type="Gene3D" id="1.25.40.20">
    <property type="entry name" value="Ankyrin repeat-containing domain"/>
    <property type="match status" value="1"/>
</dbReference>